<keyword evidence="15" id="KW-1185">Reference proteome</keyword>
<evidence type="ECO:0000256" key="7">
    <source>
        <dbReference type="ARBA" id="ARBA00022989"/>
    </source>
</evidence>
<name>A0A8J4WW30_CLAMG</name>
<keyword evidence="4" id="KW-0812">Transmembrane</keyword>
<dbReference type="CDD" id="cd00110">
    <property type="entry name" value="LamG"/>
    <property type="match status" value="2"/>
</dbReference>
<keyword evidence="7" id="KW-1133">Transmembrane helix</keyword>
<feature type="domain" description="Laminin G" evidence="12">
    <location>
        <begin position="325"/>
        <end position="457"/>
    </location>
</feature>
<dbReference type="EMBL" id="QNUK01000401">
    <property type="protein sequence ID" value="KAF5893969.1"/>
    <property type="molecule type" value="Genomic_DNA"/>
</dbReference>
<organism evidence="14 15">
    <name type="scientific">Clarias magur</name>
    <name type="common">Asian catfish</name>
    <name type="synonym">Macropteronotus magur</name>
    <dbReference type="NCBI Taxonomy" id="1594786"/>
    <lineage>
        <taxon>Eukaryota</taxon>
        <taxon>Metazoa</taxon>
        <taxon>Chordata</taxon>
        <taxon>Craniata</taxon>
        <taxon>Vertebrata</taxon>
        <taxon>Euteleostomi</taxon>
        <taxon>Actinopterygii</taxon>
        <taxon>Neopterygii</taxon>
        <taxon>Teleostei</taxon>
        <taxon>Ostariophysi</taxon>
        <taxon>Siluriformes</taxon>
        <taxon>Clariidae</taxon>
        <taxon>Clarias</taxon>
    </lineage>
</organism>
<feature type="domain" description="EGF-like" evidence="13">
    <location>
        <begin position="264"/>
        <end position="302"/>
    </location>
</feature>
<dbReference type="SUPFAM" id="SSF49899">
    <property type="entry name" value="Concanavalin A-like lectins/glucanases"/>
    <property type="match status" value="2"/>
</dbReference>
<evidence type="ECO:0000256" key="9">
    <source>
        <dbReference type="ARBA" id="ARBA00023157"/>
    </source>
</evidence>
<comment type="caution">
    <text evidence="10">Lacks conserved residue(s) required for the propagation of feature annotation.</text>
</comment>
<evidence type="ECO:0000259" key="13">
    <source>
        <dbReference type="PROSITE" id="PS50026"/>
    </source>
</evidence>
<dbReference type="OrthoDB" id="26719at2759"/>
<dbReference type="Gene3D" id="2.60.120.1000">
    <property type="match status" value="1"/>
</dbReference>
<dbReference type="AlphaFoldDB" id="A0A8J4WW30"/>
<evidence type="ECO:0000256" key="2">
    <source>
        <dbReference type="ARBA" id="ARBA00010241"/>
    </source>
</evidence>
<keyword evidence="9 11" id="KW-1015">Disulfide bond</keyword>
<keyword evidence="8" id="KW-0472">Membrane</keyword>
<dbReference type="Pfam" id="PF02210">
    <property type="entry name" value="Laminin_G_2"/>
    <property type="match status" value="2"/>
</dbReference>
<protein>
    <submittedName>
        <fullName evidence="14">Contactin-associated protein-like 2</fullName>
    </submittedName>
</protein>
<comment type="caution">
    <text evidence="14">The sequence shown here is derived from an EMBL/GenBank/DDBJ whole genome shotgun (WGS) entry which is preliminary data.</text>
</comment>
<dbReference type="PROSITE" id="PS50025">
    <property type="entry name" value="LAM_G_DOMAIN"/>
    <property type="match status" value="2"/>
</dbReference>
<dbReference type="InterPro" id="IPR000742">
    <property type="entry name" value="EGF"/>
</dbReference>
<dbReference type="Gene3D" id="2.10.25.10">
    <property type="entry name" value="Laminin"/>
    <property type="match status" value="1"/>
</dbReference>
<evidence type="ECO:0000256" key="10">
    <source>
        <dbReference type="PROSITE-ProRule" id="PRU00076"/>
    </source>
</evidence>
<comment type="similarity">
    <text evidence="2">Belongs to the neurexin family.</text>
</comment>
<evidence type="ECO:0000256" key="6">
    <source>
        <dbReference type="ARBA" id="ARBA00022737"/>
    </source>
</evidence>
<sequence length="457" mass="50535">GSPYTWWVGRGNEKHFYWGGSAPGIKKCACGIERNCTDPKYHCNCDADHKQWRVDSGLLVYKDHLPVSQVAVGDTNRAGSEAKLSVGALQCHGDRSYWNAASFTTPSSYLHFSTFQAETSADISFYFKTSAPRGVFLENLGNTDFIRLELKSPSVVSFSFDVGNGPVELKVHSPTPLNDDQWHRVRAERNVKEAVLELDQQYREVRAAPAQGHTRLELYSQLYVGASGGQRGFLGCIRSLKMNGVTLDLEDRAKVTPGVKPGCSGHCTSFGMFCRNGGKCVEKYNGYSCDCGGTAYEGPFCTKDVGAFFEAGTLVRYNLVPELTSATSGMDGKDLSRLQPTGTNLTQEVATFSFSTSSTPSILLYVSSRSHDYMAVVLRHNGTLQVRYNLRGLHEPFTIDLDQRNLANGQPHNVNVTRREREIHVQLDHYPSVSYTLPEASDTQITLAKTLFLGKVY</sequence>
<dbReference type="PROSITE" id="PS50026">
    <property type="entry name" value="EGF_3"/>
    <property type="match status" value="1"/>
</dbReference>
<proteinExistence type="inferred from homology"/>
<feature type="non-terminal residue" evidence="14">
    <location>
        <position position="1"/>
    </location>
</feature>
<dbReference type="InterPro" id="IPR013320">
    <property type="entry name" value="ConA-like_dom_sf"/>
</dbReference>
<evidence type="ECO:0000256" key="4">
    <source>
        <dbReference type="ARBA" id="ARBA00022692"/>
    </source>
</evidence>
<evidence type="ECO:0000313" key="15">
    <source>
        <dbReference type="Proteomes" id="UP000727407"/>
    </source>
</evidence>
<evidence type="ECO:0000256" key="8">
    <source>
        <dbReference type="ARBA" id="ARBA00023136"/>
    </source>
</evidence>
<keyword evidence="6" id="KW-0677">Repeat</keyword>
<dbReference type="CDD" id="cd00054">
    <property type="entry name" value="EGF_CA"/>
    <property type="match status" value="1"/>
</dbReference>
<feature type="domain" description="Laminin G" evidence="12">
    <location>
        <begin position="99"/>
        <end position="263"/>
    </location>
</feature>
<dbReference type="InterPro" id="IPR001791">
    <property type="entry name" value="Laminin_G"/>
</dbReference>
<comment type="subcellular location">
    <subcellularLocation>
        <location evidence="1">Membrane</location>
        <topology evidence="1">Single-pass type I membrane protein</topology>
    </subcellularLocation>
</comment>
<evidence type="ECO:0000259" key="12">
    <source>
        <dbReference type="PROSITE" id="PS50025"/>
    </source>
</evidence>
<dbReference type="SMART" id="SM00282">
    <property type="entry name" value="LamG"/>
    <property type="match status" value="2"/>
</dbReference>
<gene>
    <name evidence="14" type="primary">cntnap2a</name>
    <name evidence="14" type="ORF">DAT39_016327</name>
</gene>
<keyword evidence="3 10" id="KW-0245">EGF-like domain</keyword>
<feature type="disulfide bond" evidence="11">
    <location>
        <begin position="236"/>
        <end position="263"/>
    </location>
</feature>
<dbReference type="PANTHER" id="PTHR15036">
    <property type="entry name" value="PIKACHURIN-LIKE PROTEIN"/>
    <property type="match status" value="1"/>
</dbReference>
<keyword evidence="5" id="KW-0732">Signal</keyword>
<evidence type="ECO:0000256" key="1">
    <source>
        <dbReference type="ARBA" id="ARBA00004479"/>
    </source>
</evidence>
<accession>A0A8J4WW30</accession>
<evidence type="ECO:0000256" key="11">
    <source>
        <dbReference type="PROSITE-ProRule" id="PRU00122"/>
    </source>
</evidence>
<dbReference type="FunFam" id="2.60.120.200:FF:000026">
    <property type="entry name" value="contactin-associated protein-like 4 isoform X1"/>
    <property type="match status" value="1"/>
</dbReference>
<feature type="non-terminal residue" evidence="14">
    <location>
        <position position="457"/>
    </location>
</feature>
<evidence type="ECO:0000256" key="5">
    <source>
        <dbReference type="ARBA" id="ARBA00022729"/>
    </source>
</evidence>
<dbReference type="Proteomes" id="UP000727407">
    <property type="component" value="Unassembled WGS sequence"/>
</dbReference>
<dbReference type="Gene3D" id="2.60.120.200">
    <property type="match status" value="2"/>
</dbReference>
<evidence type="ECO:0000313" key="14">
    <source>
        <dbReference type="EMBL" id="KAF5893969.1"/>
    </source>
</evidence>
<dbReference type="InterPro" id="IPR050372">
    <property type="entry name" value="Neurexin-related_CASP"/>
</dbReference>
<dbReference type="GO" id="GO:0016020">
    <property type="term" value="C:membrane"/>
    <property type="evidence" value="ECO:0007669"/>
    <property type="project" value="UniProtKB-SubCell"/>
</dbReference>
<reference evidence="14" key="1">
    <citation type="submission" date="2020-07" db="EMBL/GenBank/DDBJ databases">
        <title>Clarias magur genome sequencing, assembly and annotation.</title>
        <authorList>
            <person name="Kushwaha B."/>
            <person name="Kumar R."/>
            <person name="Das P."/>
            <person name="Joshi C.G."/>
            <person name="Kumar D."/>
            <person name="Nagpure N.S."/>
            <person name="Pandey M."/>
            <person name="Agarwal S."/>
            <person name="Srivastava S."/>
            <person name="Singh M."/>
            <person name="Sahoo L."/>
            <person name="Jayasankar P."/>
            <person name="Meher P.K."/>
            <person name="Koringa P.G."/>
            <person name="Iquebal M.A."/>
            <person name="Das S.P."/>
            <person name="Bit A."/>
            <person name="Patnaik S."/>
            <person name="Patel N."/>
            <person name="Shah T.M."/>
            <person name="Hinsu A."/>
            <person name="Jena J.K."/>
        </authorList>
    </citation>
    <scope>NUCLEOTIDE SEQUENCE</scope>
    <source>
        <strain evidence="14">CIFAMagur01</strain>
        <tissue evidence="14">Testis</tissue>
    </source>
</reference>
<dbReference type="PANTHER" id="PTHR15036:SF33">
    <property type="entry name" value="CONTACTIN-ASSOCIATED PROTEIN-LIKE 2"/>
    <property type="match status" value="1"/>
</dbReference>
<evidence type="ECO:0000256" key="3">
    <source>
        <dbReference type="ARBA" id="ARBA00022536"/>
    </source>
</evidence>